<evidence type="ECO:0000313" key="8">
    <source>
        <dbReference type="EMBL" id="KAG7311398.1"/>
    </source>
</evidence>
<accession>A0ABQ7R282</accession>
<feature type="compositionally biased region" description="Gly residues" evidence="5">
    <location>
        <begin position="2356"/>
        <end position="2373"/>
    </location>
</feature>
<dbReference type="InterPro" id="IPR011009">
    <property type="entry name" value="Kinase-like_dom_sf"/>
</dbReference>
<dbReference type="EMBL" id="JAHIBW010000004">
    <property type="protein sequence ID" value="KAG7311398.1"/>
    <property type="molecule type" value="Genomic_DNA"/>
</dbReference>
<dbReference type="PANTHER" id="PTHR37079:SF4">
    <property type="entry name" value="SERINE_THREONINE-PROTEIN KINASE ATM"/>
    <property type="match status" value="1"/>
</dbReference>
<feature type="region of interest" description="Disordered" evidence="5">
    <location>
        <begin position="2356"/>
        <end position="2377"/>
    </location>
</feature>
<keyword evidence="9" id="KW-1185">Reference proteome</keyword>
<dbReference type="Proteomes" id="UP000823941">
    <property type="component" value="Chromosome 4"/>
</dbReference>
<evidence type="ECO:0000256" key="4">
    <source>
        <dbReference type="ARBA" id="ARBA00047899"/>
    </source>
</evidence>
<sequence>MSLETHIRECCAGLTSDRVTERKKSADTLKTFLSGDAAPSLLVENTVRKRGFSWDDLYEHVQDYILKEMENYEKSKTFENVTKPLASSLLHMTVAGSIKGGRGHIKCEKITNSCLFILKNHRLTKGIGDAYLNLLYKYVISNDYYVGFISQQTWEELLEVCLSASGSSYSKLDLYTKLRLVCILMLNGSKCCQFTNPLRDSLPQLQKLFLNPTMDKKVQEVTIEIMLLLVQKLSTEYRLAMCEFTEGILGMILSFYDQNLDKKKSLLFKLLHMTVMLHHPQGKLQAEDGSLAYNWNNWNKHLFSITEIIHLEVKVMQKSSVTKFRIKDGDVKDCRHFYSLAASVFYQIFNGCVVRNQNEDGSNASKRQKLSVCQNKDFSDLVEELRQNQVSWLGIIAEYIKQYGGLTPTAQYPALLRVLDGYISSTNPGKDWALFEELSCNVLTLLTAQTELERARYDAVFLSLWNSCVRHAALGDNVHKAMHGVLQCLLRCGVINFENVQSLVKPYYERAMPVSDYSVKTLAHIIHVFFAKYNNASDKEKAFKWFAQSEVTCTDMTNVQDFLLRLVSNENFDLDAVSATPATRDVLYETLFDTIDKCILFSEFQLSLDDGTATQTSMKSVEINRDAENQIRKSLERKLNENCGQLKQKQIKLIEFAQFVKVVLNYCHLLIKYTKIDENNLIESDLYINLNKALKLLFLFLTTNLQNCADSTDDLRLIGIVQSILTSDYEAVLNAEIRLAIEADFFQPVHNVISSTSPTDDRDQDMDDLEDDLLDMRRLCIHLLAAYCRHDTRFRQDILELIMNKDLYNFRHNADIKCALQCMTMLVEHSVQNAPYESVLGLMFSMCRELFRNSEVTGGLLKILLLVLDGAWPTLSAAMKQNCHIMVDRYLAICKNLFYPPEVAALIYECAVKMEVLAKKEDPTSENKYKERLIAGTTGDINCMRLYCCYLLKQLASDYDSGDVQLHIAGALELFVINVADKSEQMQKDELANRTLTVLHGFYALAQSKPSLINSVIKAILKVQKEKTLDEALVKKVLNKIVNDISGTGINAYLNNNLLSILHFWFAEKYKLDDLPIYLFGFNDMIQFLENNVKWVIPAEILWCKQGSIHESQVIQKLQRSSNLTVQNYVESCFSTFIILVLPYIVTDKYNLEYEKQENPLAYAQSAKNAQKMFRETNQIVGSKFGDLFFEKMGDLVLLSASHLADFEDVNNMYELKVPKPTETFYYPKAVFSAVLKYFGDVTNDDIMKFLCEQHPMVISKIILKLWGNVLQETILERKSLALHAFLTFIECLRFGYNADHFVCNFACNSLLHGIKVSTSTVETRVLLKSLHILLVRFLPGQSELLRETMPLAVSVLTCKKDEEFGPECRATLDLVLSADHTDGTSFASQRQPKRCCGSNTEFLDTLKTYVTSLGCPSYEVLCNLHQFLKANKEYISELRTSLNFKGFSEDCDTSLLHQILKSLIGILTSASDNKTTIKVCNCISELGTYDLKTLVMAAPPDTKTVVDLKPAQYFAIVVLRSLARVLVGEAPAVVSKVMGTLARLLKYREGKIAFDLGEVDQQVLRQFLPSKSNYIQAKFRVNEDKFNAYSRTDFWLPTDNESHKEWICRITVTLLDIVTSGENYLATLGVVCKAKPNLSQSILPPLIGLLLSVSNDTQITVVSNQINSFLNFFWDKTFNNSSSDSNGGGSRHEIDHDQKMIIRDVLEVVNFVRLQRIHYKKRPDDFESLNYLKLDYDMASWAAAISDNSLAALYYGELWTLAQNEGVPPSAPDATAALPGGENVQRIFRKCYTSIGETDAIDGCGSGHLTSEQEKRKHLINTGQYTDALLFHDIALSHGTDQDDVTLQYGVVKSLYKSGMHHLALQYINSLPENDKLDDVKYECLAFLGDWSVFVDSNETENKLNNPNTNMNSLLKELRYASLKDCLNLQLQSQEFEDKLVIPLNRAKMAVSKLSQKLNMDNCQSVYTVVSQLQMFNDLEAYHSVRGNKAPMTELLKRWQVQKLAPFQDFKHVETLISQRSIILEHASRAYANLSDDIVNLQLKYTELGLSNERIQLSQRLLAMAKRCKTSGEVALVESQIFWAKGHKEIALSLLSNVTNSQEQNVKLTATALRQYGLWMAESKRENARDIIDKYLQRSLQMLGAGEDADIRLKVYSDIAKFADTEYKQVVTYMKSPKFENKVKCMENMKGTASCLRSTQQSLTKDERKAMVTNEKLSLLDEAEIHSTIAEKKRFLELAMKYYLLSLKQSEDNNLSVFRIISLWLENQDLEFDDRDGGSFESLLRSVPSRKYVAVLPQLAPRLTNCDDAFSKNLNEIILRCSKEHPHHTLPILFGLKNSDKDHVILNASAGATGAGRGGVAGAGSAGAGRARGGGDEPRVQAAAALLREVSQGDKELKSVIAQMERMCDAIISFANYTSKAKEPRQAVPKSEPLSKLKDLNDIPIPTINLPIRNDCKYTDFPAIVSFDNKFDLVGGINCPKKMTCKGSDGRERTILIKGEDDLRQDAVMQQVFSIVNTLLEINPVTSRNKLLIRTYKVSNYCKSEAT</sequence>
<gene>
    <name evidence="8" type="ORF">JYU34_002440</name>
</gene>
<keyword evidence="2" id="KW-0808">Transferase</keyword>
<keyword evidence="3" id="KW-0418">Kinase</keyword>
<evidence type="ECO:0000256" key="2">
    <source>
        <dbReference type="ARBA" id="ARBA00022679"/>
    </source>
</evidence>
<dbReference type="PANTHER" id="PTHR37079">
    <property type="entry name" value="SERINE/THREONINE-PROTEIN KINASE ATM"/>
    <property type="match status" value="1"/>
</dbReference>
<dbReference type="InterPro" id="IPR021668">
    <property type="entry name" value="TAN"/>
</dbReference>
<dbReference type="InterPro" id="IPR016024">
    <property type="entry name" value="ARM-type_fold"/>
</dbReference>
<name>A0ABQ7R282_PLUXY</name>
<dbReference type="Gene3D" id="3.30.1010.10">
    <property type="entry name" value="Phosphatidylinositol 3-kinase Catalytic Subunit, Chain A, domain 4"/>
    <property type="match status" value="1"/>
</dbReference>
<evidence type="ECO:0000259" key="7">
    <source>
        <dbReference type="PROSITE" id="PS51189"/>
    </source>
</evidence>
<dbReference type="PROSITE" id="PS00915">
    <property type="entry name" value="PI3_4_KINASE_1"/>
    <property type="match status" value="1"/>
</dbReference>
<dbReference type="InterPro" id="IPR000403">
    <property type="entry name" value="PI3/4_kinase_cat_dom"/>
</dbReference>
<dbReference type="InterPro" id="IPR018936">
    <property type="entry name" value="PI3/4_kinase_CS"/>
</dbReference>
<comment type="catalytic activity">
    <reaction evidence="4">
        <text>L-threonyl-[protein] + ATP = O-phospho-L-threonyl-[protein] + ADP + H(+)</text>
        <dbReference type="Rhea" id="RHEA:46608"/>
        <dbReference type="Rhea" id="RHEA-COMP:11060"/>
        <dbReference type="Rhea" id="RHEA-COMP:11605"/>
        <dbReference type="ChEBI" id="CHEBI:15378"/>
        <dbReference type="ChEBI" id="CHEBI:30013"/>
        <dbReference type="ChEBI" id="CHEBI:30616"/>
        <dbReference type="ChEBI" id="CHEBI:61977"/>
        <dbReference type="ChEBI" id="CHEBI:456216"/>
        <dbReference type="EC" id="2.7.11.1"/>
    </reaction>
</comment>
<evidence type="ECO:0000313" key="9">
    <source>
        <dbReference type="Proteomes" id="UP000823941"/>
    </source>
</evidence>
<proteinExistence type="predicted"/>
<organism evidence="8 9">
    <name type="scientific">Plutella xylostella</name>
    <name type="common">Diamondback moth</name>
    <name type="synonym">Plutella maculipennis</name>
    <dbReference type="NCBI Taxonomy" id="51655"/>
    <lineage>
        <taxon>Eukaryota</taxon>
        <taxon>Metazoa</taxon>
        <taxon>Ecdysozoa</taxon>
        <taxon>Arthropoda</taxon>
        <taxon>Hexapoda</taxon>
        <taxon>Insecta</taxon>
        <taxon>Pterygota</taxon>
        <taxon>Neoptera</taxon>
        <taxon>Endopterygota</taxon>
        <taxon>Lepidoptera</taxon>
        <taxon>Glossata</taxon>
        <taxon>Ditrysia</taxon>
        <taxon>Yponomeutoidea</taxon>
        <taxon>Plutellidae</taxon>
        <taxon>Plutella</taxon>
    </lineage>
</organism>
<dbReference type="PROSITE" id="PS50290">
    <property type="entry name" value="PI3_4_KINASE_3"/>
    <property type="match status" value="1"/>
</dbReference>
<dbReference type="InterPro" id="IPR038980">
    <property type="entry name" value="ATM_plant"/>
</dbReference>
<feature type="domain" description="PI3K/PI4K catalytic" evidence="6">
    <location>
        <begin position="2468"/>
        <end position="2548"/>
    </location>
</feature>
<evidence type="ECO:0000256" key="5">
    <source>
        <dbReference type="SAM" id="MobiDB-lite"/>
    </source>
</evidence>
<dbReference type="InterPro" id="IPR014009">
    <property type="entry name" value="PIK_FAT"/>
</dbReference>
<comment type="caution">
    <text evidence="8">The sequence shown here is derived from an EMBL/GenBank/DDBJ whole genome shotgun (WGS) entry which is preliminary data.</text>
</comment>
<evidence type="ECO:0000256" key="3">
    <source>
        <dbReference type="ARBA" id="ARBA00022777"/>
    </source>
</evidence>
<feature type="domain" description="FAT" evidence="7">
    <location>
        <begin position="1851"/>
        <end position="2340"/>
    </location>
</feature>
<dbReference type="SUPFAM" id="SSF56112">
    <property type="entry name" value="Protein kinase-like (PK-like)"/>
    <property type="match status" value="1"/>
</dbReference>
<dbReference type="Pfam" id="PF11640">
    <property type="entry name" value="TAN"/>
    <property type="match status" value="1"/>
</dbReference>
<keyword evidence="1" id="KW-0723">Serine/threonine-protein kinase</keyword>
<protein>
    <recommendedName>
        <fullName evidence="10">Non-specific serine/threonine protein kinase</fullName>
    </recommendedName>
</protein>
<dbReference type="SMART" id="SM01342">
    <property type="entry name" value="TAN"/>
    <property type="match status" value="1"/>
</dbReference>
<dbReference type="SUPFAM" id="SSF48371">
    <property type="entry name" value="ARM repeat"/>
    <property type="match status" value="1"/>
</dbReference>
<evidence type="ECO:0000256" key="1">
    <source>
        <dbReference type="ARBA" id="ARBA00022527"/>
    </source>
</evidence>
<evidence type="ECO:0008006" key="10">
    <source>
        <dbReference type="Google" id="ProtNLM"/>
    </source>
</evidence>
<evidence type="ECO:0000259" key="6">
    <source>
        <dbReference type="PROSITE" id="PS50290"/>
    </source>
</evidence>
<reference evidence="8 9" key="1">
    <citation type="submission" date="2021-06" db="EMBL/GenBank/DDBJ databases">
        <title>A haploid diamondback moth (Plutella xylostella L.) genome assembly resolves 31 chromosomes and identifies a diamide resistance mutation.</title>
        <authorList>
            <person name="Ward C.M."/>
            <person name="Perry K.D."/>
            <person name="Baker G."/>
            <person name="Powis K."/>
            <person name="Heckel D.G."/>
            <person name="Baxter S.W."/>
        </authorList>
    </citation>
    <scope>NUCLEOTIDE SEQUENCE [LARGE SCALE GENOMIC DNA]</scope>
    <source>
        <strain evidence="8 9">LV</strain>
        <tissue evidence="8">Single pupa</tissue>
    </source>
</reference>
<dbReference type="PROSITE" id="PS51189">
    <property type="entry name" value="FAT"/>
    <property type="match status" value="1"/>
</dbReference>